<dbReference type="InterPro" id="IPR019410">
    <property type="entry name" value="Methyltransf_16"/>
</dbReference>
<dbReference type="PANTHER" id="PTHR14614:SF152">
    <property type="entry name" value="PROTEIN-LYSINE N-METHYLTRANSFERASE EFM6"/>
    <property type="match status" value="1"/>
</dbReference>
<comment type="subcellular location">
    <subcellularLocation>
        <location evidence="1">Cytoplasm</location>
    </subcellularLocation>
</comment>
<dbReference type="GO" id="GO:0008168">
    <property type="term" value="F:methyltransferase activity"/>
    <property type="evidence" value="ECO:0007669"/>
    <property type="project" value="UniProtKB-KW"/>
</dbReference>
<feature type="region of interest" description="Disordered" evidence="2">
    <location>
        <begin position="1"/>
        <end position="44"/>
    </location>
</feature>
<dbReference type="PANTHER" id="PTHR14614">
    <property type="entry name" value="HEPATOCELLULAR CARCINOMA-ASSOCIATED ANTIGEN"/>
    <property type="match status" value="1"/>
</dbReference>
<evidence type="ECO:0000256" key="2">
    <source>
        <dbReference type="SAM" id="MobiDB-lite"/>
    </source>
</evidence>
<dbReference type="HAMAP" id="MF_03198">
    <property type="entry name" value="Methyltr_EFM6"/>
    <property type="match status" value="1"/>
</dbReference>
<dbReference type="Pfam" id="PF10294">
    <property type="entry name" value="Methyltransf_16"/>
    <property type="match status" value="1"/>
</dbReference>
<gene>
    <name evidence="1" type="primary">EFM6</name>
    <name evidence="3" type="ORF">J3Q64DRAFT_1085799</name>
</gene>
<feature type="binding site" evidence="1">
    <location>
        <position position="75"/>
    </location>
    <ligand>
        <name>S-adenosyl-L-methionine</name>
        <dbReference type="ChEBI" id="CHEBI:59789"/>
    </ligand>
</feature>
<dbReference type="CDD" id="cd02440">
    <property type="entry name" value="AdoMet_MTases"/>
    <property type="match status" value="1"/>
</dbReference>
<reference evidence="3 4" key="1">
    <citation type="submission" date="2024-04" db="EMBL/GenBank/DDBJ databases">
        <title>Symmetric and asymmetric DNA N6-adenine methylation regulates different biological responses in Mucorales.</title>
        <authorList>
            <consortium name="Lawrence Berkeley National Laboratory"/>
            <person name="Lax C."/>
            <person name="Mondo S.J."/>
            <person name="Osorio-Concepcion M."/>
            <person name="Muszewska A."/>
            <person name="Corrochano-Luque M."/>
            <person name="Gutierrez G."/>
            <person name="Riley R."/>
            <person name="Lipzen A."/>
            <person name="Guo J."/>
            <person name="Hundley H."/>
            <person name="Amirebrahimi M."/>
            <person name="Ng V."/>
            <person name="Lorenzo-Gutierrez D."/>
            <person name="Binder U."/>
            <person name="Yang J."/>
            <person name="Song Y."/>
            <person name="Canovas D."/>
            <person name="Navarro E."/>
            <person name="Freitag M."/>
            <person name="Gabaldon T."/>
            <person name="Grigoriev I.V."/>
            <person name="Corrochano L.M."/>
            <person name="Nicolas F.E."/>
            <person name="Garre V."/>
        </authorList>
    </citation>
    <scope>NUCLEOTIDE SEQUENCE [LARGE SCALE GENOMIC DNA]</scope>
    <source>
        <strain evidence="3 4">L51</strain>
    </source>
</reference>
<dbReference type="EC" id="2.1.1.-" evidence="1"/>
<comment type="caution">
    <text evidence="3">The sequence shown here is derived from an EMBL/GenBank/DDBJ whole genome shotgun (WGS) entry which is preliminary data.</text>
</comment>
<comment type="function">
    <text evidence="1">S-adenosyl-L-methionine-dependent protein-lysine N-methyltransferase that methylates elongation factor 1-alpha.</text>
</comment>
<feature type="binding site" evidence="1">
    <location>
        <position position="175"/>
    </location>
    <ligand>
        <name>S-adenosyl-L-methionine</name>
        <dbReference type="ChEBI" id="CHEBI:59789"/>
    </ligand>
</feature>
<dbReference type="InterPro" id="IPR029063">
    <property type="entry name" value="SAM-dependent_MTases_sf"/>
</dbReference>
<proteinExistence type="inferred from homology"/>
<dbReference type="SUPFAM" id="SSF53335">
    <property type="entry name" value="S-adenosyl-L-methionine-dependent methyltransferases"/>
    <property type="match status" value="1"/>
</dbReference>
<dbReference type="InterPro" id="IPR033684">
    <property type="entry name" value="EFM6"/>
</dbReference>
<evidence type="ECO:0000313" key="4">
    <source>
        <dbReference type="Proteomes" id="UP001448207"/>
    </source>
</evidence>
<dbReference type="Gene3D" id="3.40.50.150">
    <property type="entry name" value="Vaccinia Virus protein VP39"/>
    <property type="match status" value="1"/>
</dbReference>
<dbReference type="GO" id="GO:0032259">
    <property type="term" value="P:methylation"/>
    <property type="evidence" value="ECO:0007669"/>
    <property type="project" value="UniProtKB-KW"/>
</dbReference>
<feature type="binding site" evidence="1">
    <location>
        <begin position="105"/>
        <end position="107"/>
    </location>
    <ligand>
        <name>S-adenosyl-L-methionine</name>
        <dbReference type="ChEBI" id="CHEBI:59789"/>
    </ligand>
</feature>
<comment type="similarity">
    <text evidence="1">Belongs to the class I-like SAM-binding methyltransferase superfamily. METTL21 family. EFM6 subfamily.</text>
</comment>
<accession>A0ABR3BII8</accession>
<organism evidence="3 4">
    <name type="scientific">Phycomyces blakesleeanus</name>
    <dbReference type="NCBI Taxonomy" id="4837"/>
    <lineage>
        <taxon>Eukaryota</taxon>
        <taxon>Fungi</taxon>
        <taxon>Fungi incertae sedis</taxon>
        <taxon>Mucoromycota</taxon>
        <taxon>Mucoromycotina</taxon>
        <taxon>Mucoromycetes</taxon>
        <taxon>Mucorales</taxon>
        <taxon>Phycomycetaceae</taxon>
        <taxon>Phycomyces</taxon>
    </lineage>
</organism>
<feature type="binding site" evidence="1">
    <location>
        <position position="157"/>
    </location>
    <ligand>
        <name>S-adenosyl-L-methionine</name>
        <dbReference type="ChEBI" id="CHEBI:59789"/>
    </ligand>
</feature>
<feature type="compositionally biased region" description="Polar residues" evidence="2">
    <location>
        <begin position="7"/>
        <end position="37"/>
    </location>
</feature>
<keyword evidence="1" id="KW-0963">Cytoplasm</keyword>
<protein>
    <recommendedName>
        <fullName evidence="1">Protein-lysine N-methyltransferase EFM6</fullName>
        <ecNumber evidence="1">2.1.1.-</ecNumber>
    </recommendedName>
    <alternativeName>
        <fullName evidence="1">Elongation factor methyltransferase 6</fullName>
    </alternativeName>
</protein>
<feature type="binding site" evidence="1">
    <location>
        <position position="129"/>
    </location>
    <ligand>
        <name>S-adenosyl-L-methionine</name>
        <dbReference type="ChEBI" id="CHEBI:59789"/>
    </ligand>
</feature>
<sequence length="250" mass="28193">MAIPDLKQSTSTGNHSISSNHEFDNQSNCNPFESTQMDARKPEVETGVSDISYDSLLNPIHLQQDLSGGCGGKTWEAADIMIEYLLWKKSQSDTFFDGKRILDLGSGTGLVGLAVASAFPGVQHMTLTDQIPMMELMKQNILLNGLERKVDAQILDWGTPLPESIMPLSDVILASDCVYLEIAFQPLVDTLVLLSTKETVIYLSYMKRRNADKRFFQMLRKKFILKEIEDDPKREVYSRKGLHLYLLTKK</sequence>
<keyword evidence="1 3" id="KW-0489">Methyltransferase</keyword>
<evidence type="ECO:0000313" key="3">
    <source>
        <dbReference type="EMBL" id="KAL0098041.1"/>
    </source>
</evidence>
<evidence type="ECO:0000256" key="1">
    <source>
        <dbReference type="HAMAP-Rule" id="MF_03198"/>
    </source>
</evidence>
<keyword evidence="1" id="KW-0808">Transferase</keyword>
<keyword evidence="1" id="KW-0949">S-adenosyl-L-methionine</keyword>
<name>A0ABR3BII8_PHYBL</name>
<keyword evidence="4" id="KW-1185">Reference proteome</keyword>
<dbReference type="EMBL" id="JBCLYO010000001">
    <property type="protein sequence ID" value="KAL0098041.1"/>
    <property type="molecule type" value="Genomic_DNA"/>
</dbReference>
<dbReference type="Proteomes" id="UP001448207">
    <property type="component" value="Unassembled WGS sequence"/>
</dbReference>